<name>G0EQC1_BRAIP</name>
<accession>G0EQC1</accession>
<keyword evidence="2" id="KW-1185">Reference proteome</keyword>
<sequence length="411" mass="46078">MFIASCGNKVTAPSVSDITYYEPNNAIRKTYYYKINDGKTDAMIAVEGTFKKLAESANAIIYVEESQIDKGITKGDILSFLREFENYIPKEIEIYGEIPDFDGNGKVIFLMANLNTNITTSITGGYFSANDLIYGKSGVPGEYLHINVPTSESTIGLMMHELQHLINYYNNAMLKNKAMDIWLNESLSESTSHLFSSTLTDSRINFFINNPYYSFYSWYFMYTDWSFVFTPGHVLLSYASSSMFMKWLDARTGGNFNIYKEIAHSDPSLTSEQRLLNITSKYGLGNDMDTVLLNWIEGVSKNEVQGLNIAPIDPTDKNFNQNGSIPLLPKSLVVYSTANNNISGNKLLTRQLGQTGLSVVINNSVNTTAGLANKEDVVNLTIKKADNLNSSIKYQRANLTDELFYIDKVID</sequence>
<evidence type="ECO:0008006" key="3">
    <source>
        <dbReference type="Google" id="ProtNLM"/>
    </source>
</evidence>
<dbReference type="AlphaFoldDB" id="G0EQC1"/>
<protein>
    <recommendedName>
        <fullName evidence="3">Peptidase M30, hyicolysin</fullName>
    </recommendedName>
</protein>
<dbReference type="EMBL" id="CP002874">
    <property type="protein sequence ID" value="AEM20826.1"/>
    <property type="molecule type" value="Genomic_DNA"/>
</dbReference>
<evidence type="ECO:0000313" key="1">
    <source>
        <dbReference type="EMBL" id="AEM20826.1"/>
    </source>
</evidence>
<dbReference type="Proteomes" id="UP000008522">
    <property type="component" value="Chromosome"/>
</dbReference>
<organism evidence="1 2">
    <name type="scientific">Brachyspira intermedia (strain ATCC 51140 / PWS/A)</name>
    <name type="common">Serpulina intermedia</name>
    <dbReference type="NCBI Taxonomy" id="1045858"/>
    <lineage>
        <taxon>Bacteria</taxon>
        <taxon>Pseudomonadati</taxon>
        <taxon>Spirochaetota</taxon>
        <taxon>Spirochaetia</taxon>
        <taxon>Brachyspirales</taxon>
        <taxon>Brachyspiraceae</taxon>
        <taxon>Brachyspira</taxon>
    </lineage>
</organism>
<reference evidence="1 2" key="1">
    <citation type="journal article" date="2011" name="BMC Genomics">
        <title>Complete genome sequence of Brachyspira intermedia reveals unique genomic features in Brachyspira species and phage-mediated horizontal gene transfer.</title>
        <authorList>
            <person name="Hafstrom T."/>
            <person name="Jansson D.S."/>
            <person name="Segerman B."/>
        </authorList>
    </citation>
    <scope>NUCLEOTIDE SEQUENCE [LARGE SCALE GENOMIC DNA]</scope>
    <source>
        <strain evidence="2">ATCC 51140 / PWS/A</strain>
    </source>
</reference>
<gene>
    <name evidence="1" type="ordered locus">Bint_0192</name>
</gene>
<dbReference type="HOGENOM" id="CLU_665106_0_0_12"/>
<proteinExistence type="predicted"/>
<evidence type="ECO:0000313" key="2">
    <source>
        <dbReference type="Proteomes" id="UP000008522"/>
    </source>
</evidence>
<dbReference type="PATRIC" id="fig|1045858.4.peg.191"/>
<dbReference type="KEGG" id="bip:Bint_0192"/>
<dbReference type="eggNOG" id="COG0308">
    <property type="taxonomic scope" value="Bacteria"/>
</dbReference>